<name>A0A7W7CUE5_9ACTN</name>
<evidence type="ECO:0000256" key="1">
    <source>
        <dbReference type="SAM" id="Phobius"/>
    </source>
</evidence>
<protein>
    <submittedName>
        <fullName evidence="2">Uncharacterized protein</fullName>
    </submittedName>
</protein>
<evidence type="ECO:0000313" key="2">
    <source>
        <dbReference type="EMBL" id="MBB4693590.1"/>
    </source>
</evidence>
<dbReference type="Proteomes" id="UP000542742">
    <property type="component" value="Unassembled WGS sequence"/>
</dbReference>
<reference evidence="2 3" key="1">
    <citation type="submission" date="2020-08" db="EMBL/GenBank/DDBJ databases">
        <title>Sequencing the genomes of 1000 actinobacteria strains.</title>
        <authorList>
            <person name="Klenk H.-P."/>
        </authorList>
    </citation>
    <scope>NUCLEOTIDE SEQUENCE [LARGE SCALE GENOMIC DNA]</scope>
    <source>
        <strain evidence="2 3">DSM 45518</strain>
    </source>
</reference>
<evidence type="ECO:0000313" key="3">
    <source>
        <dbReference type="Proteomes" id="UP000542742"/>
    </source>
</evidence>
<proteinExistence type="predicted"/>
<organism evidence="2 3">
    <name type="scientific">Paractinoplanes abujensis</name>
    <dbReference type="NCBI Taxonomy" id="882441"/>
    <lineage>
        <taxon>Bacteria</taxon>
        <taxon>Bacillati</taxon>
        <taxon>Actinomycetota</taxon>
        <taxon>Actinomycetes</taxon>
        <taxon>Micromonosporales</taxon>
        <taxon>Micromonosporaceae</taxon>
        <taxon>Paractinoplanes</taxon>
    </lineage>
</organism>
<keyword evidence="1" id="KW-1133">Transmembrane helix</keyword>
<keyword evidence="1" id="KW-0472">Membrane</keyword>
<keyword evidence="1" id="KW-0812">Transmembrane</keyword>
<feature type="transmembrane region" description="Helical" evidence="1">
    <location>
        <begin position="40"/>
        <end position="60"/>
    </location>
</feature>
<gene>
    <name evidence="2" type="ORF">BKA14_003738</name>
</gene>
<dbReference type="AlphaFoldDB" id="A0A7W7CUE5"/>
<dbReference type="EMBL" id="JACHMF010000001">
    <property type="protein sequence ID" value="MBB4693590.1"/>
    <property type="molecule type" value="Genomic_DNA"/>
</dbReference>
<sequence length="206" mass="22245">MADDDDLYALVRSEFEPVRLRTGLADVTARGRALRRRRQAGVAAGLTAVAAVSVLALNLIPEVQTDRPAPMKLAAWSVEAAPDGSVVLTIRQLTDADRLTDALQSAGVPALVEFERVPPQAQQVGCAEDDQAALPQLNSVMPVGRSVVRDNERVFTIRRDRMPPGTSLHFVLFEEQADDGTVGRSVSTRLVDGAPLPCRPLWSGQK</sequence>
<keyword evidence="3" id="KW-1185">Reference proteome</keyword>
<comment type="caution">
    <text evidence="2">The sequence shown here is derived from an EMBL/GenBank/DDBJ whole genome shotgun (WGS) entry which is preliminary data.</text>
</comment>
<accession>A0A7W7CUE5</accession>
<dbReference type="RefSeq" id="WP_184952185.1">
    <property type="nucleotide sequence ID" value="NZ_BOMC01000056.1"/>
</dbReference>